<evidence type="ECO:0000313" key="2">
    <source>
        <dbReference type="EMBL" id="GBC06660.1"/>
    </source>
</evidence>
<dbReference type="Pfam" id="PF00505">
    <property type="entry name" value="HMG_box"/>
    <property type="match status" value="1"/>
</dbReference>
<name>A0A2Z6SAH6_9GLOM</name>
<dbReference type="Gene3D" id="1.10.30.10">
    <property type="entry name" value="High mobility group box domain"/>
    <property type="match status" value="1"/>
</dbReference>
<evidence type="ECO:0000313" key="3">
    <source>
        <dbReference type="EMBL" id="GES78199.1"/>
    </source>
</evidence>
<dbReference type="SUPFAM" id="SSF47095">
    <property type="entry name" value="HMG-box"/>
    <property type="match status" value="1"/>
</dbReference>
<reference evidence="2 4" key="1">
    <citation type="submission" date="2017-11" db="EMBL/GenBank/DDBJ databases">
        <title>The genome of Rhizophagus clarus HR1 reveals common genetic basis of auxotrophy among arbuscular mycorrhizal fungi.</title>
        <authorList>
            <person name="Kobayashi Y."/>
        </authorList>
    </citation>
    <scope>NUCLEOTIDE SEQUENCE [LARGE SCALE GENOMIC DNA]</scope>
    <source>
        <strain evidence="2 4">HR1</strain>
    </source>
</reference>
<dbReference type="InterPro" id="IPR009071">
    <property type="entry name" value="HMG_box_dom"/>
</dbReference>
<proteinExistence type="predicted"/>
<dbReference type="OrthoDB" id="2319487at2759"/>
<dbReference type="Proteomes" id="UP000615446">
    <property type="component" value="Unassembled WGS sequence"/>
</dbReference>
<evidence type="ECO:0000313" key="4">
    <source>
        <dbReference type="Proteomes" id="UP000247702"/>
    </source>
</evidence>
<organism evidence="2 4">
    <name type="scientific">Rhizophagus clarus</name>
    <dbReference type="NCBI Taxonomy" id="94130"/>
    <lineage>
        <taxon>Eukaryota</taxon>
        <taxon>Fungi</taxon>
        <taxon>Fungi incertae sedis</taxon>
        <taxon>Mucoromycota</taxon>
        <taxon>Glomeromycotina</taxon>
        <taxon>Glomeromycetes</taxon>
        <taxon>Glomerales</taxon>
        <taxon>Glomeraceae</taxon>
        <taxon>Rhizophagus</taxon>
    </lineage>
</organism>
<dbReference type="AlphaFoldDB" id="A0A2Z6SAH6"/>
<keyword evidence="4" id="KW-1185">Reference proteome</keyword>
<gene>
    <name evidence="3" type="ORF">RCL2_000551300</name>
    <name evidence="2" type="ORF">RclHR1_00070027</name>
</gene>
<accession>A0A2Z6SAH6</accession>
<feature type="domain" description="HMG box" evidence="1">
    <location>
        <begin position="55"/>
        <end position="115"/>
    </location>
</feature>
<protein>
    <recommendedName>
        <fullName evidence="1">HMG box domain-containing protein</fullName>
    </recommendedName>
</protein>
<dbReference type="EMBL" id="BEXD01004092">
    <property type="protein sequence ID" value="GBC06660.1"/>
    <property type="molecule type" value="Genomic_DNA"/>
</dbReference>
<comment type="caution">
    <text evidence="2">The sequence shown here is derived from an EMBL/GenBank/DDBJ whole genome shotgun (WGS) entry which is preliminary data.</text>
</comment>
<sequence>MSESLQILLHTKDPSNRLYVLVLELNSSTFLKIKISSPQEIIERSTERKYKSPLKNAYMIFMTDCSEAFKTAKSEKKFRQNSECFKDFSLLWSNSPKEVKDEYERVFENYKKDHSVNFINCNSQVTQLQII</sequence>
<dbReference type="EMBL" id="BLAL01000034">
    <property type="protein sequence ID" value="GES78199.1"/>
    <property type="molecule type" value="Genomic_DNA"/>
</dbReference>
<dbReference type="InterPro" id="IPR036910">
    <property type="entry name" value="HMG_box_dom_sf"/>
</dbReference>
<evidence type="ECO:0000259" key="1">
    <source>
        <dbReference type="Pfam" id="PF00505"/>
    </source>
</evidence>
<reference evidence="3" key="2">
    <citation type="submission" date="2019-10" db="EMBL/GenBank/DDBJ databases">
        <title>Conservation and host-specific expression of non-tandemly repeated heterogenous ribosome RNA gene in arbuscular mycorrhizal fungi.</title>
        <authorList>
            <person name="Maeda T."/>
            <person name="Kobayashi Y."/>
            <person name="Nakagawa T."/>
            <person name="Ezawa T."/>
            <person name="Yamaguchi K."/>
            <person name="Bino T."/>
            <person name="Nishimoto Y."/>
            <person name="Shigenobu S."/>
            <person name="Kawaguchi M."/>
        </authorList>
    </citation>
    <scope>NUCLEOTIDE SEQUENCE</scope>
    <source>
        <strain evidence="3">HR1</strain>
    </source>
</reference>
<dbReference type="Proteomes" id="UP000247702">
    <property type="component" value="Unassembled WGS sequence"/>
</dbReference>